<dbReference type="InterPro" id="IPR036063">
    <property type="entry name" value="Smr_dom_sf"/>
</dbReference>
<evidence type="ECO:0000256" key="6">
    <source>
        <dbReference type="ARBA" id="ARBA00022840"/>
    </source>
</evidence>
<keyword evidence="5" id="KW-0378">Hydrolase</keyword>
<keyword evidence="4 10" id="KW-0255">Endonuclease</keyword>
<feature type="domain" description="Smr" evidence="9">
    <location>
        <begin position="188"/>
        <end position="259"/>
    </location>
</feature>
<name>A0AAW2T2M1_SESRA</name>
<evidence type="ECO:0000256" key="7">
    <source>
        <dbReference type="ARBA" id="ARBA00022884"/>
    </source>
</evidence>
<reference evidence="10" key="1">
    <citation type="submission" date="2020-06" db="EMBL/GenBank/DDBJ databases">
        <authorList>
            <person name="Li T."/>
            <person name="Hu X."/>
            <person name="Zhang T."/>
            <person name="Song X."/>
            <person name="Zhang H."/>
            <person name="Dai N."/>
            <person name="Sheng W."/>
            <person name="Hou X."/>
            <person name="Wei L."/>
        </authorList>
    </citation>
    <scope>NUCLEOTIDE SEQUENCE</scope>
    <source>
        <strain evidence="10">G02</strain>
        <tissue evidence="10">Leaf</tissue>
    </source>
</reference>
<evidence type="ECO:0000313" key="10">
    <source>
        <dbReference type="EMBL" id="KAL0398602.1"/>
    </source>
</evidence>
<dbReference type="SMART" id="SM00463">
    <property type="entry name" value="SMR"/>
    <property type="match status" value="1"/>
</dbReference>
<dbReference type="AlphaFoldDB" id="A0AAW2T2M1"/>
<evidence type="ECO:0000256" key="4">
    <source>
        <dbReference type="ARBA" id="ARBA00022759"/>
    </source>
</evidence>
<dbReference type="GO" id="GO:0140664">
    <property type="term" value="F:ATP-dependent DNA damage sensor activity"/>
    <property type="evidence" value="ECO:0007669"/>
    <property type="project" value="InterPro"/>
</dbReference>
<evidence type="ECO:0000256" key="1">
    <source>
        <dbReference type="ARBA" id="ARBA00022722"/>
    </source>
</evidence>
<dbReference type="Gene3D" id="3.30.1370.110">
    <property type="match status" value="1"/>
</dbReference>
<sequence length="259" mass="29116">MQKFNSLLYQSLAEERNKLEIQAERAAALHSDIMKLYHEIHEEADDLDVREAALKAKETQLIQEELKIVKAEIDAVVQEFEKQLRNSSPDDFNLLLKKSESAITSIVQAHQSPGDFPVDRTASSSYMPQIGERVLIKADGNGAAVSTPPSRRQGQRMKRLKNLRSLSQTMKDDEVSYGPAVQTSKNTVDLRGMRLEEATLHVNMAINARGSKSVLFIIHGMGTGVLKERVLELLRNHPRIAKFEQESPMNYGCTVAYIK</sequence>
<dbReference type="GO" id="GO:0004519">
    <property type="term" value="F:endonuclease activity"/>
    <property type="evidence" value="ECO:0007669"/>
    <property type="project" value="UniProtKB-KW"/>
</dbReference>
<dbReference type="EMBL" id="JACGWJ010000009">
    <property type="protein sequence ID" value="KAL0398602.1"/>
    <property type="molecule type" value="Genomic_DNA"/>
</dbReference>
<reference evidence="10" key="2">
    <citation type="journal article" date="2024" name="Plant">
        <title>Genomic evolution and insights into agronomic trait innovations of Sesamum species.</title>
        <authorList>
            <person name="Miao H."/>
            <person name="Wang L."/>
            <person name="Qu L."/>
            <person name="Liu H."/>
            <person name="Sun Y."/>
            <person name="Le M."/>
            <person name="Wang Q."/>
            <person name="Wei S."/>
            <person name="Zheng Y."/>
            <person name="Lin W."/>
            <person name="Duan Y."/>
            <person name="Cao H."/>
            <person name="Xiong S."/>
            <person name="Wang X."/>
            <person name="Wei L."/>
            <person name="Li C."/>
            <person name="Ma Q."/>
            <person name="Ju M."/>
            <person name="Zhao R."/>
            <person name="Li G."/>
            <person name="Mu C."/>
            <person name="Tian Q."/>
            <person name="Mei H."/>
            <person name="Zhang T."/>
            <person name="Gao T."/>
            <person name="Zhang H."/>
        </authorList>
    </citation>
    <scope>NUCLEOTIDE SEQUENCE</scope>
    <source>
        <strain evidence="10">G02</strain>
    </source>
</reference>
<dbReference type="GO" id="GO:0016787">
    <property type="term" value="F:hydrolase activity"/>
    <property type="evidence" value="ECO:0007669"/>
    <property type="project" value="UniProtKB-KW"/>
</dbReference>
<keyword evidence="1" id="KW-0540">Nuclease</keyword>
<dbReference type="GO" id="GO:0005524">
    <property type="term" value="F:ATP binding"/>
    <property type="evidence" value="ECO:0007669"/>
    <property type="project" value="UniProtKB-KW"/>
</dbReference>
<accession>A0AAW2T2M1</accession>
<keyword evidence="7" id="KW-0694">RNA-binding</keyword>
<dbReference type="GO" id="GO:0019843">
    <property type="term" value="F:rRNA binding"/>
    <property type="evidence" value="ECO:0007669"/>
    <property type="project" value="UniProtKB-KW"/>
</dbReference>
<evidence type="ECO:0000256" key="2">
    <source>
        <dbReference type="ARBA" id="ARBA00022730"/>
    </source>
</evidence>
<comment type="caution">
    <text evidence="10">The sequence shown here is derived from an EMBL/GenBank/DDBJ whole genome shotgun (WGS) entry which is preliminary data.</text>
</comment>
<protein>
    <submittedName>
        <fullName evidence="10">Endonuclease MutS2</fullName>
    </submittedName>
</protein>
<evidence type="ECO:0000256" key="5">
    <source>
        <dbReference type="ARBA" id="ARBA00022801"/>
    </source>
</evidence>
<dbReference type="GO" id="GO:0030983">
    <property type="term" value="F:mismatched DNA binding"/>
    <property type="evidence" value="ECO:0007669"/>
    <property type="project" value="InterPro"/>
</dbReference>
<organism evidence="10">
    <name type="scientific">Sesamum radiatum</name>
    <name type="common">Black benniseed</name>
    <dbReference type="NCBI Taxonomy" id="300843"/>
    <lineage>
        <taxon>Eukaryota</taxon>
        <taxon>Viridiplantae</taxon>
        <taxon>Streptophyta</taxon>
        <taxon>Embryophyta</taxon>
        <taxon>Tracheophyta</taxon>
        <taxon>Spermatophyta</taxon>
        <taxon>Magnoliopsida</taxon>
        <taxon>eudicotyledons</taxon>
        <taxon>Gunneridae</taxon>
        <taxon>Pentapetalae</taxon>
        <taxon>asterids</taxon>
        <taxon>lamiids</taxon>
        <taxon>Lamiales</taxon>
        <taxon>Pedaliaceae</taxon>
        <taxon>Sesamum</taxon>
    </lineage>
</organism>
<proteinExistence type="predicted"/>
<dbReference type="InterPro" id="IPR002625">
    <property type="entry name" value="Smr_dom"/>
</dbReference>
<dbReference type="PANTHER" id="PTHR48466:SF1">
    <property type="entry name" value="SMR DOMAIN-CONTAINING PROTEIN"/>
    <property type="match status" value="1"/>
</dbReference>
<dbReference type="InterPro" id="IPR045076">
    <property type="entry name" value="MutS"/>
</dbReference>
<keyword evidence="2" id="KW-0699">rRNA-binding</keyword>
<keyword evidence="8" id="KW-0238">DNA-binding</keyword>
<gene>
    <name evidence="10" type="ORF">Sradi_2203500</name>
</gene>
<keyword evidence="3" id="KW-0547">Nucleotide-binding</keyword>
<keyword evidence="6" id="KW-0067">ATP-binding</keyword>
<dbReference type="FunFam" id="3.30.1370.110:FF:000004">
    <property type="entry name" value="Endonuclease MutS2"/>
    <property type="match status" value="1"/>
</dbReference>
<dbReference type="GO" id="GO:0006298">
    <property type="term" value="P:mismatch repair"/>
    <property type="evidence" value="ECO:0007669"/>
    <property type="project" value="InterPro"/>
</dbReference>
<evidence type="ECO:0000256" key="8">
    <source>
        <dbReference type="ARBA" id="ARBA00023125"/>
    </source>
</evidence>
<evidence type="ECO:0000259" key="9">
    <source>
        <dbReference type="PROSITE" id="PS50828"/>
    </source>
</evidence>
<dbReference type="PANTHER" id="PTHR48466">
    <property type="entry name" value="OS10G0509000 PROTEIN-RELATED"/>
    <property type="match status" value="1"/>
</dbReference>
<dbReference type="SUPFAM" id="SSF160443">
    <property type="entry name" value="SMR domain-like"/>
    <property type="match status" value="1"/>
</dbReference>
<evidence type="ECO:0000256" key="3">
    <source>
        <dbReference type="ARBA" id="ARBA00022741"/>
    </source>
</evidence>
<dbReference type="Pfam" id="PF01713">
    <property type="entry name" value="Smr"/>
    <property type="match status" value="1"/>
</dbReference>
<dbReference type="PROSITE" id="PS50828">
    <property type="entry name" value="SMR"/>
    <property type="match status" value="1"/>
</dbReference>